<protein>
    <recommendedName>
        <fullName evidence="3">Carboxypeptidase regulatory-like domain-containing protein</fullName>
    </recommendedName>
</protein>
<evidence type="ECO:0000313" key="1">
    <source>
        <dbReference type="EMBL" id="QDT74616.1"/>
    </source>
</evidence>
<dbReference type="OrthoDB" id="281612at2"/>
<evidence type="ECO:0008006" key="3">
    <source>
        <dbReference type="Google" id="ProtNLM"/>
    </source>
</evidence>
<organism evidence="1 2">
    <name type="scientific">Lacipirellula limnantheis</name>
    <dbReference type="NCBI Taxonomy" id="2528024"/>
    <lineage>
        <taxon>Bacteria</taxon>
        <taxon>Pseudomonadati</taxon>
        <taxon>Planctomycetota</taxon>
        <taxon>Planctomycetia</taxon>
        <taxon>Pirellulales</taxon>
        <taxon>Lacipirellulaceae</taxon>
        <taxon>Lacipirellula</taxon>
    </lineage>
</organism>
<name>A0A517U1W1_9BACT</name>
<dbReference type="KEGG" id="llh:I41_38130"/>
<evidence type="ECO:0000313" key="2">
    <source>
        <dbReference type="Proteomes" id="UP000317909"/>
    </source>
</evidence>
<sequence length="158" mass="16695">MTMRVGMICRGATCRKRRSRWAIACVVGLVAGCSGSNPYDLVDVSGKVSYDDGSLIPAGSIMLKFNPEAPPLDAKTHPRKGFALVNVSDGTFASATTHKNADGLVAGKHKVLVVAYAADGKSANVVPKEYQRPDTTPIEIDTANLPLEIKVQKPTGGK</sequence>
<dbReference type="RefSeq" id="WP_145434331.1">
    <property type="nucleotide sequence ID" value="NZ_CP036339.1"/>
</dbReference>
<gene>
    <name evidence="1" type="ORF">I41_38130</name>
</gene>
<proteinExistence type="predicted"/>
<reference evidence="1 2" key="1">
    <citation type="submission" date="2019-02" db="EMBL/GenBank/DDBJ databases">
        <title>Deep-cultivation of Planctomycetes and their phenomic and genomic characterization uncovers novel biology.</title>
        <authorList>
            <person name="Wiegand S."/>
            <person name="Jogler M."/>
            <person name="Boedeker C."/>
            <person name="Pinto D."/>
            <person name="Vollmers J."/>
            <person name="Rivas-Marin E."/>
            <person name="Kohn T."/>
            <person name="Peeters S.H."/>
            <person name="Heuer A."/>
            <person name="Rast P."/>
            <person name="Oberbeckmann S."/>
            <person name="Bunk B."/>
            <person name="Jeske O."/>
            <person name="Meyerdierks A."/>
            <person name="Storesund J.E."/>
            <person name="Kallscheuer N."/>
            <person name="Luecker S."/>
            <person name="Lage O.M."/>
            <person name="Pohl T."/>
            <person name="Merkel B.J."/>
            <person name="Hornburger P."/>
            <person name="Mueller R.-W."/>
            <person name="Bruemmer F."/>
            <person name="Labrenz M."/>
            <person name="Spormann A.M."/>
            <person name="Op den Camp H."/>
            <person name="Overmann J."/>
            <person name="Amann R."/>
            <person name="Jetten M.S.M."/>
            <person name="Mascher T."/>
            <person name="Medema M.H."/>
            <person name="Devos D.P."/>
            <person name="Kaster A.-K."/>
            <person name="Ovreas L."/>
            <person name="Rohde M."/>
            <person name="Galperin M.Y."/>
            <person name="Jogler C."/>
        </authorList>
    </citation>
    <scope>NUCLEOTIDE SEQUENCE [LARGE SCALE GENOMIC DNA]</scope>
    <source>
        <strain evidence="1 2">I41</strain>
    </source>
</reference>
<accession>A0A517U1W1</accession>
<dbReference type="EMBL" id="CP036339">
    <property type="protein sequence ID" value="QDT74616.1"/>
    <property type="molecule type" value="Genomic_DNA"/>
</dbReference>
<dbReference type="PROSITE" id="PS51257">
    <property type="entry name" value="PROKAR_LIPOPROTEIN"/>
    <property type="match status" value="1"/>
</dbReference>
<keyword evidence="2" id="KW-1185">Reference proteome</keyword>
<dbReference type="AlphaFoldDB" id="A0A517U1W1"/>
<dbReference type="Proteomes" id="UP000317909">
    <property type="component" value="Chromosome"/>
</dbReference>